<dbReference type="SMART" id="SM00822">
    <property type="entry name" value="PKS_KR"/>
    <property type="match status" value="1"/>
</dbReference>
<dbReference type="NCBIfam" id="TIGR01830">
    <property type="entry name" value="3oxo_ACP_reduc"/>
    <property type="match status" value="1"/>
</dbReference>
<dbReference type="EMBL" id="DVHF01000081">
    <property type="protein sequence ID" value="HIR57411.1"/>
    <property type="molecule type" value="Genomic_DNA"/>
</dbReference>
<dbReference type="PRINTS" id="PR00081">
    <property type="entry name" value="GDHRDH"/>
</dbReference>
<comment type="function">
    <text evidence="10">Catalyzes the NADPH-dependent reduction of beta-ketoacyl-ACP substrates to beta-hydroxyacyl-ACP products, the first reductive step in the elongation cycle of fatty acid biosynthesis.</text>
</comment>
<proteinExistence type="inferred from homology"/>
<dbReference type="InterPro" id="IPR011284">
    <property type="entry name" value="3oxo_ACP_reduc"/>
</dbReference>
<dbReference type="Proteomes" id="UP000886785">
    <property type="component" value="Unassembled WGS sequence"/>
</dbReference>
<dbReference type="InterPro" id="IPR057326">
    <property type="entry name" value="KR_dom"/>
</dbReference>
<keyword evidence="10" id="KW-0443">Lipid metabolism</keyword>
<feature type="binding site" evidence="9">
    <location>
        <position position="91"/>
    </location>
    <ligand>
        <name>NADP(+)</name>
        <dbReference type="ChEBI" id="CHEBI:58349"/>
    </ligand>
</feature>
<feature type="binding site" evidence="9">
    <location>
        <position position="189"/>
    </location>
    <ligand>
        <name>NADP(+)</name>
        <dbReference type="ChEBI" id="CHEBI:58349"/>
    </ligand>
</feature>
<dbReference type="GO" id="GO:0006633">
    <property type="term" value="P:fatty acid biosynthetic process"/>
    <property type="evidence" value="ECO:0007669"/>
    <property type="project" value="UniProtKB-KW"/>
</dbReference>
<dbReference type="PRINTS" id="PR00080">
    <property type="entry name" value="SDRFAMILY"/>
</dbReference>
<dbReference type="NCBIfam" id="NF009466">
    <property type="entry name" value="PRK12826.1-2"/>
    <property type="match status" value="1"/>
</dbReference>
<keyword evidence="10" id="KW-0276">Fatty acid metabolism</keyword>
<evidence type="ECO:0000313" key="13">
    <source>
        <dbReference type="Proteomes" id="UP000886785"/>
    </source>
</evidence>
<organism evidence="12 13">
    <name type="scientific">Candidatus Gallacutalibacter pullicola</name>
    <dbReference type="NCBI Taxonomy" id="2840830"/>
    <lineage>
        <taxon>Bacteria</taxon>
        <taxon>Bacillati</taxon>
        <taxon>Bacillota</taxon>
        <taxon>Clostridia</taxon>
        <taxon>Eubacteriales</taxon>
        <taxon>Candidatus Gallacutalibacter</taxon>
    </lineage>
</organism>
<dbReference type="InterPro" id="IPR050259">
    <property type="entry name" value="SDR"/>
</dbReference>
<sequence>MISLEGRTAVVTGGSQGIGRAIALKLAENGADIAIPYIGNPDRAAETVSMIEALGRKVKTYTCDVSNFEQSKEIVAQIIEDFGKIDILVNNAGITRDGLALSMKEADFDAVIAVNLKGTFNMIHHFYQHFMKKRYGKIINIASVVGITGNAGQANYSASKAGVIGLTKTIAKELASRHVTCNAIAPGFINTDMTAVLSDKVKESMAAAIPLKRMGDPEDIANLALFLASDLSSYITGEVIRVDGGMCM</sequence>
<protein>
    <recommendedName>
        <fullName evidence="3 10">3-oxoacyl-[acyl-carrier-protein] reductase</fullName>
        <ecNumber evidence="3 10">1.1.1.100</ecNumber>
    </recommendedName>
</protein>
<dbReference type="GO" id="GO:0051287">
    <property type="term" value="F:NAD binding"/>
    <property type="evidence" value="ECO:0007669"/>
    <property type="project" value="UniProtKB-UniRule"/>
</dbReference>
<evidence type="ECO:0000256" key="3">
    <source>
        <dbReference type="ARBA" id="ARBA00012948"/>
    </source>
</evidence>
<dbReference type="NCBIfam" id="NF004198">
    <property type="entry name" value="PRK05653.1-3"/>
    <property type="match status" value="1"/>
</dbReference>
<evidence type="ECO:0000256" key="4">
    <source>
        <dbReference type="ARBA" id="ARBA00022857"/>
    </source>
</evidence>
<keyword evidence="10" id="KW-0275">Fatty acid biosynthesis</keyword>
<dbReference type="PROSITE" id="PS00061">
    <property type="entry name" value="ADH_SHORT"/>
    <property type="match status" value="1"/>
</dbReference>
<name>A0A9D1J1A3_9FIRM</name>
<evidence type="ECO:0000256" key="9">
    <source>
        <dbReference type="PIRSR" id="PIRSR611284-2"/>
    </source>
</evidence>
<dbReference type="GO" id="GO:0008202">
    <property type="term" value="P:steroid metabolic process"/>
    <property type="evidence" value="ECO:0007669"/>
    <property type="project" value="UniProtKB-KW"/>
</dbReference>
<dbReference type="CDD" id="cd05333">
    <property type="entry name" value="BKR_SDR_c"/>
    <property type="match status" value="1"/>
</dbReference>
<keyword evidence="4 9" id="KW-0521">NADP</keyword>
<dbReference type="AlphaFoldDB" id="A0A9D1J1A3"/>
<dbReference type="InterPro" id="IPR036291">
    <property type="entry name" value="NAD(P)-bd_dom_sf"/>
</dbReference>
<dbReference type="GO" id="GO:0004316">
    <property type="term" value="F:3-oxoacyl-[acyl-carrier-protein] reductase (NADPH) activity"/>
    <property type="evidence" value="ECO:0007669"/>
    <property type="project" value="UniProtKB-UniRule"/>
</dbReference>
<keyword evidence="6" id="KW-0753">Steroid metabolism</keyword>
<evidence type="ECO:0000313" key="12">
    <source>
        <dbReference type="EMBL" id="HIR57411.1"/>
    </source>
</evidence>
<dbReference type="NCBIfam" id="NF005559">
    <property type="entry name" value="PRK07231.1"/>
    <property type="match status" value="1"/>
</dbReference>
<dbReference type="InterPro" id="IPR020904">
    <property type="entry name" value="Sc_DH/Rdtase_CS"/>
</dbReference>
<comment type="catalytic activity">
    <reaction evidence="7 10">
        <text>a (3R)-hydroxyacyl-[ACP] + NADP(+) = a 3-oxoacyl-[ACP] + NADPH + H(+)</text>
        <dbReference type="Rhea" id="RHEA:17397"/>
        <dbReference type="Rhea" id="RHEA-COMP:9916"/>
        <dbReference type="Rhea" id="RHEA-COMP:9945"/>
        <dbReference type="ChEBI" id="CHEBI:15378"/>
        <dbReference type="ChEBI" id="CHEBI:57783"/>
        <dbReference type="ChEBI" id="CHEBI:58349"/>
        <dbReference type="ChEBI" id="CHEBI:78776"/>
        <dbReference type="ChEBI" id="CHEBI:78827"/>
        <dbReference type="EC" id="1.1.1.100"/>
    </reaction>
</comment>
<keyword evidence="10" id="KW-0444">Lipid biosynthesis</keyword>
<dbReference type="Pfam" id="PF13561">
    <property type="entry name" value="adh_short_C2"/>
    <property type="match status" value="1"/>
</dbReference>
<keyword evidence="5 10" id="KW-0560">Oxidoreductase</keyword>
<gene>
    <name evidence="12" type="primary">fabG</name>
    <name evidence="12" type="ORF">IAA54_07055</name>
</gene>
<evidence type="ECO:0000256" key="2">
    <source>
        <dbReference type="ARBA" id="ARBA00006484"/>
    </source>
</evidence>
<evidence type="ECO:0000256" key="10">
    <source>
        <dbReference type="RuleBase" id="RU366074"/>
    </source>
</evidence>
<accession>A0A9D1J1A3</accession>
<comment type="caution">
    <text evidence="12">The sequence shown here is derived from an EMBL/GenBank/DDBJ whole genome shotgun (WGS) entry which is preliminary data.</text>
</comment>
<dbReference type="FunFam" id="3.40.50.720:FF:000115">
    <property type="entry name" value="3-oxoacyl-[acyl-carrier-protein] reductase FabG"/>
    <property type="match status" value="1"/>
</dbReference>
<dbReference type="Gene3D" id="3.40.50.720">
    <property type="entry name" value="NAD(P)-binding Rossmann-like Domain"/>
    <property type="match status" value="1"/>
</dbReference>
<evidence type="ECO:0000256" key="5">
    <source>
        <dbReference type="ARBA" id="ARBA00023002"/>
    </source>
</evidence>
<comment type="subunit">
    <text evidence="10">Homotetramer.</text>
</comment>
<dbReference type="EC" id="1.1.1.100" evidence="3 10"/>
<evidence type="ECO:0000256" key="8">
    <source>
        <dbReference type="PIRSR" id="PIRSR611284-1"/>
    </source>
</evidence>
<feature type="domain" description="Ketoreductase" evidence="11">
    <location>
        <begin position="7"/>
        <end position="192"/>
    </location>
</feature>
<reference evidence="12" key="1">
    <citation type="submission" date="2020-10" db="EMBL/GenBank/DDBJ databases">
        <authorList>
            <person name="Gilroy R."/>
        </authorList>
    </citation>
    <scope>NUCLEOTIDE SEQUENCE</scope>
    <source>
        <strain evidence="12">ChiSjej1B19-7085</strain>
    </source>
</reference>
<dbReference type="PANTHER" id="PTHR42879:SF2">
    <property type="entry name" value="3-OXOACYL-[ACYL-CARRIER-PROTEIN] REDUCTASE FABG"/>
    <property type="match status" value="1"/>
</dbReference>
<reference evidence="12" key="2">
    <citation type="journal article" date="2021" name="PeerJ">
        <title>Extensive microbial diversity within the chicken gut microbiome revealed by metagenomics and culture.</title>
        <authorList>
            <person name="Gilroy R."/>
            <person name="Ravi A."/>
            <person name="Getino M."/>
            <person name="Pursley I."/>
            <person name="Horton D.L."/>
            <person name="Alikhan N.F."/>
            <person name="Baker D."/>
            <person name="Gharbi K."/>
            <person name="Hall N."/>
            <person name="Watson M."/>
            <person name="Adriaenssens E.M."/>
            <person name="Foster-Nyarko E."/>
            <person name="Jarju S."/>
            <person name="Secka A."/>
            <person name="Antonio M."/>
            <person name="Oren A."/>
            <person name="Chaudhuri R.R."/>
            <person name="La Ragione R."/>
            <person name="Hildebrand F."/>
            <person name="Pallen M.J."/>
        </authorList>
    </citation>
    <scope>NUCLEOTIDE SEQUENCE</scope>
    <source>
        <strain evidence="12">ChiSjej1B19-7085</strain>
    </source>
</reference>
<evidence type="ECO:0000256" key="6">
    <source>
        <dbReference type="ARBA" id="ARBA00023221"/>
    </source>
</evidence>
<dbReference type="InterPro" id="IPR002347">
    <property type="entry name" value="SDR_fam"/>
</dbReference>
<evidence type="ECO:0000256" key="1">
    <source>
        <dbReference type="ARBA" id="ARBA00005194"/>
    </source>
</evidence>
<feature type="binding site" evidence="9">
    <location>
        <begin position="156"/>
        <end position="160"/>
    </location>
    <ligand>
        <name>NADP(+)</name>
        <dbReference type="ChEBI" id="CHEBI:58349"/>
    </ligand>
</feature>
<dbReference type="SUPFAM" id="SSF51735">
    <property type="entry name" value="NAD(P)-binding Rossmann-fold domains"/>
    <property type="match status" value="1"/>
</dbReference>
<evidence type="ECO:0000259" key="11">
    <source>
        <dbReference type="SMART" id="SM00822"/>
    </source>
</evidence>
<dbReference type="PANTHER" id="PTHR42879">
    <property type="entry name" value="3-OXOACYL-(ACYL-CARRIER-PROTEIN) REDUCTASE"/>
    <property type="match status" value="1"/>
</dbReference>
<feature type="active site" description="Proton acceptor" evidence="8">
    <location>
        <position position="156"/>
    </location>
</feature>
<evidence type="ECO:0000256" key="7">
    <source>
        <dbReference type="ARBA" id="ARBA00048508"/>
    </source>
</evidence>
<comment type="pathway">
    <text evidence="1 10">Lipid metabolism; fatty acid biosynthesis.</text>
</comment>
<comment type="similarity">
    <text evidence="2 10">Belongs to the short-chain dehydrogenases/reductases (SDR) family.</text>
</comment>